<dbReference type="Proteomes" id="UP000253437">
    <property type="component" value="Unassembled WGS sequence"/>
</dbReference>
<evidence type="ECO:0000313" key="1">
    <source>
        <dbReference type="EMBL" id="RIW13497.1"/>
    </source>
</evidence>
<dbReference type="RefSeq" id="WP_017191256.1">
    <property type="nucleotide sequence ID" value="NZ_OV766764.1"/>
</dbReference>
<organism evidence="1 2">
    <name type="scientific">Vibrio harveyi</name>
    <name type="common">Beneckea harveyi</name>
    <dbReference type="NCBI Taxonomy" id="669"/>
    <lineage>
        <taxon>Bacteria</taxon>
        <taxon>Pseudomonadati</taxon>
        <taxon>Pseudomonadota</taxon>
        <taxon>Gammaproteobacteria</taxon>
        <taxon>Vibrionales</taxon>
        <taxon>Vibrionaceae</taxon>
        <taxon>Vibrio</taxon>
    </lineage>
</organism>
<evidence type="ECO:0000313" key="2">
    <source>
        <dbReference type="Proteomes" id="UP000253437"/>
    </source>
</evidence>
<reference evidence="1 2" key="1">
    <citation type="submission" date="2018-08" db="EMBL/GenBank/DDBJ databases">
        <title>Vibrio harveyi strains pathogenic to white snook Centropomus viridis Lockington (1877) and potential probiotic bacteria.</title>
        <authorList>
            <person name="Soto-Rodriguez S."/>
            <person name="Gomez-Gil B."/>
            <person name="Lozano-Olvera R."/>
        </authorList>
    </citation>
    <scope>NUCLEOTIDE SEQUENCE [LARGE SCALE GENOMIC DNA]</scope>
    <source>
        <strain evidence="1 2">CAIM 1508</strain>
    </source>
</reference>
<accession>A0A8B3DJF5</accession>
<comment type="caution">
    <text evidence="1">The sequence shown here is derived from an EMBL/GenBank/DDBJ whole genome shotgun (WGS) entry which is preliminary data.</text>
</comment>
<name>A0A8B3DJF5_VIBHA</name>
<gene>
    <name evidence="1" type="ORF">DS957_010935</name>
</gene>
<sequence length="79" mass="9032">MQIDWLDLLSLDEDSQQLVQARYLYTTAFQKEVAANMLKTWLPIDLVVTITGLPLEKVVLIELEVTSDDMGAYDVPLQY</sequence>
<protein>
    <submittedName>
        <fullName evidence="1">Uncharacterized protein</fullName>
    </submittedName>
</protein>
<dbReference type="AlphaFoldDB" id="A0A8B3DJF5"/>
<proteinExistence type="predicted"/>
<dbReference type="EMBL" id="QOUW02000030">
    <property type="protein sequence ID" value="RIW13497.1"/>
    <property type="molecule type" value="Genomic_DNA"/>
</dbReference>